<evidence type="ECO:0000313" key="4">
    <source>
        <dbReference type="Proteomes" id="UP001500642"/>
    </source>
</evidence>
<dbReference type="Gene3D" id="1.20.120.450">
    <property type="entry name" value="dinb family like domain"/>
    <property type="match status" value="1"/>
</dbReference>
<keyword evidence="4" id="KW-1185">Reference proteome</keyword>
<dbReference type="EMBL" id="BAABGL010000004">
    <property type="protein sequence ID" value="GAA4387035.1"/>
    <property type="molecule type" value="Genomic_DNA"/>
</dbReference>
<comment type="caution">
    <text evidence="3">The sequence shown here is derived from an EMBL/GenBank/DDBJ whole genome shotgun (WGS) entry which is preliminary data.</text>
</comment>
<feature type="compositionally biased region" description="Low complexity" evidence="1">
    <location>
        <begin position="1"/>
        <end position="17"/>
    </location>
</feature>
<gene>
    <name evidence="3" type="ORF">GCM10023167_10570</name>
</gene>
<dbReference type="Pfam" id="PF12867">
    <property type="entry name" value="DinB_2"/>
    <property type="match status" value="1"/>
</dbReference>
<accession>A0ABP8J9L5</accession>
<proteinExistence type="predicted"/>
<organism evidence="3 4">
    <name type="scientific">Brevibacterium pityocampae</name>
    <dbReference type="NCBI Taxonomy" id="506594"/>
    <lineage>
        <taxon>Bacteria</taxon>
        <taxon>Bacillati</taxon>
        <taxon>Actinomycetota</taxon>
        <taxon>Actinomycetes</taxon>
        <taxon>Micrococcales</taxon>
        <taxon>Brevibacteriaceae</taxon>
        <taxon>Brevibacterium</taxon>
    </lineage>
</organism>
<reference evidence="4" key="1">
    <citation type="journal article" date="2019" name="Int. J. Syst. Evol. Microbiol.">
        <title>The Global Catalogue of Microorganisms (GCM) 10K type strain sequencing project: providing services to taxonomists for standard genome sequencing and annotation.</title>
        <authorList>
            <consortium name="The Broad Institute Genomics Platform"/>
            <consortium name="The Broad Institute Genome Sequencing Center for Infectious Disease"/>
            <person name="Wu L."/>
            <person name="Ma J."/>
        </authorList>
    </citation>
    <scope>NUCLEOTIDE SEQUENCE [LARGE SCALE GENOMIC DNA]</scope>
    <source>
        <strain evidence="4">JCM 17808</strain>
    </source>
</reference>
<sequence length="215" mass="23000">MADPTPQTPDPLQTPDSPQTPEPPHAPVAPQHTRGDLPPHVRTLVGFTLVKLDEIIDAVGALDDATANAVPPAPGANSPFVLLTHCLGMMRRWSSTVNLGIRVPRDREAEFSAIGRVADLLVSAAEVRAAFLADLTATDWNSPPVAPATGYGPWSQSTFGVLLHVFEELCQHLGHLEITLDLLRAAELRADDHCAPDHRAPDHRAGDLRAGNDPA</sequence>
<name>A0ABP8J9L5_9MICO</name>
<feature type="region of interest" description="Disordered" evidence="1">
    <location>
        <begin position="194"/>
        <end position="215"/>
    </location>
</feature>
<evidence type="ECO:0000256" key="1">
    <source>
        <dbReference type="SAM" id="MobiDB-lite"/>
    </source>
</evidence>
<dbReference type="InterPro" id="IPR024775">
    <property type="entry name" value="DinB-like"/>
</dbReference>
<feature type="compositionally biased region" description="Basic and acidic residues" evidence="1">
    <location>
        <begin position="194"/>
        <end position="207"/>
    </location>
</feature>
<dbReference type="InterPro" id="IPR034660">
    <property type="entry name" value="DinB/YfiT-like"/>
</dbReference>
<feature type="region of interest" description="Disordered" evidence="1">
    <location>
        <begin position="1"/>
        <end position="37"/>
    </location>
</feature>
<dbReference type="RefSeq" id="WP_345030508.1">
    <property type="nucleotide sequence ID" value="NZ_BAABGL010000004.1"/>
</dbReference>
<feature type="compositionally biased region" description="Pro residues" evidence="1">
    <location>
        <begin position="18"/>
        <end position="27"/>
    </location>
</feature>
<feature type="domain" description="DinB-like" evidence="2">
    <location>
        <begin position="56"/>
        <end position="175"/>
    </location>
</feature>
<dbReference type="Proteomes" id="UP001500642">
    <property type="component" value="Unassembled WGS sequence"/>
</dbReference>
<evidence type="ECO:0000259" key="2">
    <source>
        <dbReference type="Pfam" id="PF12867"/>
    </source>
</evidence>
<protein>
    <recommendedName>
        <fullName evidence="2">DinB-like domain-containing protein</fullName>
    </recommendedName>
</protein>
<evidence type="ECO:0000313" key="3">
    <source>
        <dbReference type="EMBL" id="GAA4387035.1"/>
    </source>
</evidence>
<dbReference type="SUPFAM" id="SSF109854">
    <property type="entry name" value="DinB/YfiT-like putative metalloenzymes"/>
    <property type="match status" value="1"/>
</dbReference>